<dbReference type="Gramene" id="Mp6g10610.1">
    <property type="protein sequence ID" value="Mp6g10610.1.cds1"/>
    <property type="gene ID" value="Mp6g10610"/>
</dbReference>
<name>A0A2R6XG14_MARPO</name>
<dbReference type="AlphaFoldDB" id="A0A2R6XG14"/>
<keyword evidence="2" id="KW-1185">Reference proteome</keyword>
<proteinExistence type="predicted"/>
<accession>A0A2R6XG14</accession>
<evidence type="ECO:0000313" key="2">
    <source>
        <dbReference type="Proteomes" id="UP000244005"/>
    </source>
</evidence>
<reference evidence="2" key="1">
    <citation type="journal article" date="2017" name="Cell">
        <title>Insights into land plant evolution garnered from the Marchantia polymorpha genome.</title>
        <authorList>
            <person name="Bowman J.L."/>
            <person name="Kohchi T."/>
            <person name="Yamato K.T."/>
            <person name="Jenkins J."/>
            <person name="Shu S."/>
            <person name="Ishizaki K."/>
            <person name="Yamaoka S."/>
            <person name="Nishihama R."/>
            <person name="Nakamura Y."/>
            <person name="Berger F."/>
            <person name="Adam C."/>
            <person name="Aki S.S."/>
            <person name="Althoff F."/>
            <person name="Araki T."/>
            <person name="Arteaga-Vazquez M.A."/>
            <person name="Balasubrmanian S."/>
            <person name="Barry K."/>
            <person name="Bauer D."/>
            <person name="Boehm C.R."/>
            <person name="Briginshaw L."/>
            <person name="Caballero-Perez J."/>
            <person name="Catarino B."/>
            <person name="Chen F."/>
            <person name="Chiyoda S."/>
            <person name="Chovatia M."/>
            <person name="Davies K.M."/>
            <person name="Delmans M."/>
            <person name="Demura T."/>
            <person name="Dierschke T."/>
            <person name="Dolan L."/>
            <person name="Dorantes-Acosta A.E."/>
            <person name="Eklund D.M."/>
            <person name="Florent S.N."/>
            <person name="Flores-Sandoval E."/>
            <person name="Fujiyama A."/>
            <person name="Fukuzawa H."/>
            <person name="Galik B."/>
            <person name="Grimanelli D."/>
            <person name="Grimwood J."/>
            <person name="Grossniklaus U."/>
            <person name="Hamada T."/>
            <person name="Haseloff J."/>
            <person name="Hetherington A.J."/>
            <person name="Higo A."/>
            <person name="Hirakawa Y."/>
            <person name="Hundley H.N."/>
            <person name="Ikeda Y."/>
            <person name="Inoue K."/>
            <person name="Inoue S.I."/>
            <person name="Ishida S."/>
            <person name="Jia Q."/>
            <person name="Kakita M."/>
            <person name="Kanazawa T."/>
            <person name="Kawai Y."/>
            <person name="Kawashima T."/>
            <person name="Kennedy M."/>
            <person name="Kinose K."/>
            <person name="Kinoshita T."/>
            <person name="Kohara Y."/>
            <person name="Koide E."/>
            <person name="Komatsu K."/>
            <person name="Kopischke S."/>
            <person name="Kubo M."/>
            <person name="Kyozuka J."/>
            <person name="Lagercrantz U."/>
            <person name="Lin S.S."/>
            <person name="Lindquist E."/>
            <person name="Lipzen A.M."/>
            <person name="Lu C.W."/>
            <person name="De Luna E."/>
            <person name="Martienssen R.A."/>
            <person name="Minamino N."/>
            <person name="Mizutani M."/>
            <person name="Mizutani M."/>
            <person name="Mochizuki N."/>
            <person name="Monte I."/>
            <person name="Mosher R."/>
            <person name="Nagasaki H."/>
            <person name="Nakagami H."/>
            <person name="Naramoto S."/>
            <person name="Nishitani K."/>
            <person name="Ohtani M."/>
            <person name="Okamoto T."/>
            <person name="Okumura M."/>
            <person name="Phillips J."/>
            <person name="Pollak B."/>
            <person name="Reinders A."/>
            <person name="Rovekamp M."/>
            <person name="Sano R."/>
            <person name="Sawa S."/>
            <person name="Schmid M.W."/>
            <person name="Shirakawa M."/>
            <person name="Solano R."/>
            <person name="Spunde A."/>
            <person name="Suetsugu N."/>
            <person name="Sugano S."/>
            <person name="Sugiyama A."/>
            <person name="Sun R."/>
            <person name="Suzuki Y."/>
            <person name="Takenaka M."/>
            <person name="Takezawa D."/>
            <person name="Tomogane H."/>
            <person name="Tsuzuki M."/>
            <person name="Ueda T."/>
            <person name="Umeda M."/>
            <person name="Ward J.M."/>
            <person name="Watanabe Y."/>
            <person name="Yazaki K."/>
            <person name="Yokoyama R."/>
            <person name="Yoshitake Y."/>
            <person name="Yotsui I."/>
            <person name="Zachgo S."/>
            <person name="Schmutz J."/>
        </authorList>
    </citation>
    <scope>NUCLEOTIDE SEQUENCE [LARGE SCALE GENOMIC DNA]</scope>
    <source>
        <strain evidence="2">Tak-1</strain>
    </source>
</reference>
<organism evidence="1 2">
    <name type="scientific">Marchantia polymorpha</name>
    <name type="common">Common liverwort</name>
    <name type="synonym">Marchantia aquatica</name>
    <dbReference type="NCBI Taxonomy" id="3197"/>
    <lineage>
        <taxon>Eukaryota</taxon>
        <taxon>Viridiplantae</taxon>
        <taxon>Streptophyta</taxon>
        <taxon>Embryophyta</taxon>
        <taxon>Marchantiophyta</taxon>
        <taxon>Marchantiopsida</taxon>
        <taxon>Marchantiidae</taxon>
        <taxon>Marchantiales</taxon>
        <taxon>Marchantiaceae</taxon>
        <taxon>Marchantia</taxon>
    </lineage>
</organism>
<dbReference type="Proteomes" id="UP000244005">
    <property type="component" value="Unassembled WGS sequence"/>
</dbReference>
<dbReference type="EMBL" id="KZ772688">
    <property type="protein sequence ID" value="PTQ45046.1"/>
    <property type="molecule type" value="Genomic_DNA"/>
</dbReference>
<gene>
    <name evidence="1" type="ORF">MARPO_0016s0102</name>
</gene>
<protein>
    <submittedName>
        <fullName evidence="1">Uncharacterized protein</fullName>
    </submittedName>
</protein>
<evidence type="ECO:0000313" key="1">
    <source>
        <dbReference type="EMBL" id="PTQ45046.1"/>
    </source>
</evidence>
<sequence length="77" mass="8727">MEQTSRVQGNLPRPGCQRSVLTLDLAHGKSSGQRESQNVYRETKSEVKKRFMGPKRLLIVQVDLPDLYLPSLDPDSM</sequence>